<accession>A0A149PGZ0</accession>
<organism evidence="1 2">
    <name type="scientific">Paraburkholderia monticola</name>
    <dbReference type="NCBI Taxonomy" id="1399968"/>
    <lineage>
        <taxon>Bacteria</taxon>
        <taxon>Pseudomonadati</taxon>
        <taxon>Pseudomonadota</taxon>
        <taxon>Betaproteobacteria</taxon>
        <taxon>Burkholderiales</taxon>
        <taxon>Burkholderiaceae</taxon>
        <taxon>Paraburkholderia</taxon>
    </lineage>
</organism>
<keyword evidence="2" id="KW-1185">Reference proteome</keyword>
<dbReference type="Proteomes" id="UP000075613">
    <property type="component" value="Unassembled WGS sequence"/>
</dbReference>
<dbReference type="RefSeq" id="WP_062133967.1">
    <property type="nucleotide sequence ID" value="NZ_LRBG01000037.1"/>
</dbReference>
<dbReference type="EMBL" id="LRBG01000037">
    <property type="protein sequence ID" value="KXU84327.1"/>
    <property type="molecule type" value="Genomic_DNA"/>
</dbReference>
<reference evidence="1 2" key="1">
    <citation type="journal article" date="2015" name="Int. J. Syst. Evol. Microbiol.">
        <title>Burkholderia monticola sp. nov., isolated from mountain soil.</title>
        <authorList>
            <person name="Baek I."/>
            <person name="Seo B."/>
            <person name="Lee I."/>
            <person name="Yi H."/>
            <person name="Chun J."/>
        </authorList>
    </citation>
    <scope>NUCLEOTIDE SEQUENCE [LARGE SCALE GENOMIC DNA]</scope>
    <source>
        <strain evidence="1 2">JC2948</strain>
    </source>
</reference>
<dbReference type="OrthoDB" id="8926609at2"/>
<name>A0A149PGZ0_9BURK</name>
<comment type="caution">
    <text evidence="1">The sequence shown here is derived from an EMBL/GenBank/DDBJ whole genome shotgun (WGS) entry which is preliminary data.</text>
</comment>
<proteinExistence type="predicted"/>
<evidence type="ECO:0000313" key="1">
    <source>
        <dbReference type="EMBL" id="KXU84327.1"/>
    </source>
</evidence>
<sequence length="73" mass="8389">MMTAKRTLRSSVEKWLMPATSVRLTRFSHQGASRRRYIHVEAQRPQGPVGLFFFLHDDGTWQVFPPGNEGSND</sequence>
<protein>
    <submittedName>
        <fullName evidence="1">Uncharacterized protein</fullName>
    </submittedName>
</protein>
<dbReference type="AlphaFoldDB" id="A0A149PGZ0"/>
<gene>
    <name evidence="1" type="ORF">CI15_27380</name>
</gene>
<evidence type="ECO:0000313" key="2">
    <source>
        <dbReference type="Proteomes" id="UP000075613"/>
    </source>
</evidence>